<evidence type="ECO:0000313" key="3">
    <source>
        <dbReference type="EMBL" id="ELR13903.1"/>
    </source>
</evidence>
<gene>
    <name evidence="3" type="ORF">ACA1_364290</name>
</gene>
<proteinExistence type="predicted"/>
<evidence type="ECO:0000313" key="4">
    <source>
        <dbReference type="Proteomes" id="UP000011083"/>
    </source>
</evidence>
<dbReference type="EMBL" id="KB008073">
    <property type="protein sequence ID" value="ELR13903.1"/>
    <property type="molecule type" value="Genomic_DNA"/>
</dbReference>
<keyword evidence="3" id="KW-0406">Ion transport</keyword>
<feature type="domain" description="BTB" evidence="2">
    <location>
        <begin position="71"/>
        <end position="173"/>
    </location>
</feature>
<dbReference type="PANTHER" id="PTHR14499">
    <property type="entry name" value="POTASSIUM CHANNEL TETRAMERIZATION DOMAIN-CONTAINING"/>
    <property type="match status" value="1"/>
</dbReference>
<feature type="coiled-coil region" evidence="1">
    <location>
        <begin position="1"/>
        <end position="46"/>
    </location>
</feature>
<evidence type="ECO:0000256" key="1">
    <source>
        <dbReference type="SAM" id="Coils"/>
    </source>
</evidence>
<keyword evidence="3" id="KW-0407">Ion channel</keyword>
<protein>
    <submittedName>
        <fullName evidence="3">K+ channel tetramerisation subfamily protein</fullName>
    </submittedName>
</protein>
<evidence type="ECO:0000259" key="2">
    <source>
        <dbReference type="SMART" id="SM00225"/>
    </source>
</evidence>
<dbReference type="AlphaFoldDB" id="M0QSN0"/>
<dbReference type="SUPFAM" id="SSF54695">
    <property type="entry name" value="POZ domain"/>
    <property type="match status" value="1"/>
</dbReference>
<name>M0QSN0_ACACF</name>
<sequence>MDDILAAAAKLQEQYKHLQERNSRLTAALEDKSKKLQALHQSVEQRGKDLAALELQAHHKFAEELRLRAGSRVKLDVGGVHFTTSLTTLMTEPDSMLAAMFSGRHELEKDDDGRVFIDRDGELFNYVLQYLREGELDLFQLPSGVKQRLKREAAFYCLPKLEEKLGSDAEAKALPGSVHLAVLVYYGPGVEPRFITQGDPLHLADRFPKLQGSYPDQSVVRELWRTRVLPVILESYHNYHLISVEKESPYYWEVHLNRIVP</sequence>
<dbReference type="GeneID" id="14914440"/>
<dbReference type="GO" id="GO:0034220">
    <property type="term" value="P:monoatomic ion transmembrane transport"/>
    <property type="evidence" value="ECO:0007669"/>
    <property type="project" value="UniProtKB-KW"/>
</dbReference>
<dbReference type="InterPro" id="IPR003131">
    <property type="entry name" value="T1-type_BTB"/>
</dbReference>
<dbReference type="InterPro" id="IPR011333">
    <property type="entry name" value="SKP1/BTB/POZ_sf"/>
</dbReference>
<dbReference type="Proteomes" id="UP000011083">
    <property type="component" value="Unassembled WGS sequence"/>
</dbReference>
<dbReference type="InterPro" id="IPR000210">
    <property type="entry name" value="BTB/POZ_dom"/>
</dbReference>
<dbReference type="VEuPathDB" id="AmoebaDB:ACA1_364290"/>
<reference evidence="3 4" key="1">
    <citation type="journal article" date="2013" name="Genome Biol.">
        <title>Genome of Acanthamoeba castellanii highlights extensive lateral gene transfer and early evolution of tyrosine kinase signaling.</title>
        <authorList>
            <person name="Clarke M."/>
            <person name="Lohan A.J."/>
            <person name="Liu B."/>
            <person name="Lagkouvardos I."/>
            <person name="Roy S."/>
            <person name="Zafar N."/>
            <person name="Bertelli C."/>
            <person name="Schilde C."/>
            <person name="Kianianmomeni A."/>
            <person name="Burglin T.R."/>
            <person name="Frech C."/>
            <person name="Turcotte B."/>
            <person name="Kopec K.O."/>
            <person name="Synnott J.M."/>
            <person name="Choo C."/>
            <person name="Paponov I."/>
            <person name="Finkler A."/>
            <person name="Soon Heng Tan C."/>
            <person name="Hutchins A.P."/>
            <person name="Weinmeier T."/>
            <person name="Rattei T."/>
            <person name="Chu J.S."/>
            <person name="Gimenez G."/>
            <person name="Irimia M."/>
            <person name="Rigden D.J."/>
            <person name="Fitzpatrick D.A."/>
            <person name="Lorenzo-Morales J."/>
            <person name="Bateman A."/>
            <person name="Chiu C.H."/>
            <person name="Tang P."/>
            <person name="Hegemann P."/>
            <person name="Fromm H."/>
            <person name="Raoult D."/>
            <person name="Greub G."/>
            <person name="Miranda-Saavedra D."/>
            <person name="Chen N."/>
            <person name="Nash P."/>
            <person name="Ginger M.L."/>
            <person name="Horn M."/>
            <person name="Schaap P."/>
            <person name="Caler L."/>
            <person name="Loftus B."/>
        </authorList>
    </citation>
    <scope>NUCLEOTIDE SEQUENCE [LARGE SCALE GENOMIC DNA]</scope>
    <source>
        <strain evidence="3 4">Neff</strain>
    </source>
</reference>
<dbReference type="OrthoDB" id="2414723at2759"/>
<keyword evidence="3" id="KW-0813">Transport</keyword>
<dbReference type="PANTHER" id="PTHR14499:SF136">
    <property type="entry name" value="GH08630P"/>
    <property type="match status" value="1"/>
</dbReference>
<organism evidence="3 4">
    <name type="scientific">Acanthamoeba castellanii (strain ATCC 30010 / Neff)</name>
    <dbReference type="NCBI Taxonomy" id="1257118"/>
    <lineage>
        <taxon>Eukaryota</taxon>
        <taxon>Amoebozoa</taxon>
        <taxon>Discosea</taxon>
        <taxon>Longamoebia</taxon>
        <taxon>Centramoebida</taxon>
        <taxon>Acanthamoebidae</taxon>
        <taxon>Acanthamoeba</taxon>
    </lineage>
</organism>
<dbReference type="KEGG" id="acan:ACA1_364290"/>
<keyword evidence="4" id="KW-1185">Reference proteome</keyword>
<keyword evidence="1" id="KW-0175">Coiled coil</keyword>
<dbReference type="Pfam" id="PF02214">
    <property type="entry name" value="BTB_2"/>
    <property type="match status" value="1"/>
</dbReference>
<dbReference type="Gene3D" id="3.30.710.10">
    <property type="entry name" value="Potassium Channel Kv1.1, Chain A"/>
    <property type="match status" value="1"/>
</dbReference>
<dbReference type="STRING" id="1257118.M0QSN0"/>
<dbReference type="GO" id="GO:0051260">
    <property type="term" value="P:protein homooligomerization"/>
    <property type="evidence" value="ECO:0007669"/>
    <property type="project" value="InterPro"/>
</dbReference>
<dbReference type="RefSeq" id="XP_004335916.1">
    <property type="nucleotide sequence ID" value="XM_004335868.1"/>
</dbReference>
<dbReference type="SMART" id="SM00225">
    <property type="entry name" value="BTB"/>
    <property type="match status" value="1"/>
</dbReference>
<accession>M0QSN0</accession>